<reference evidence="5 6" key="1">
    <citation type="journal article" date="2014" name="Mol. Biol. Evol.">
        <title>Massive expansion of Ubiquitination-related gene families within the Chlamydiae.</title>
        <authorList>
            <person name="Domman D."/>
            <person name="Collingro A."/>
            <person name="Lagkouvardos I."/>
            <person name="Gehre L."/>
            <person name="Weinmaier T."/>
            <person name="Rattei T."/>
            <person name="Subtil A."/>
            <person name="Horn M."/>
        </authorList>
    </citation>
    <scope>NUCLEOTIDE SEQUENCE [LARGE SCALE GENOMIC DNA]</scope>
    <source>
        <strain evidence="5 6">OEW1</strain>
    </source>
</reference>
<dbReference type="GO" id="GO:0006303">
    <property type="term" value="P:double-strand break repair via nonhomologous end joining"/>
    <property type="evidence" value="ECO:0007669"/>
    <property type="project" value="UniProtKB-UniRule"/>
</dbReference>
<name>A0A0C1EDR8_9BACT</name>
<feature type="domain" description="Ku" evidence="4">
    <location>
        <begin position="52"/>
        <end position="182"/>
    </location>
</feature>
<dbReference type="SMART" id="SM00559">
    <property type="entry name" value="Ku78"/>
    <property type="match status" value="1"/>
</dbReference>
<feature type="region of interest" description="Disordered" evidence="3">
    <location>
        <begin position="249"/>
        <end position="270"/>
    </location>
</feature>
<keyword evidence="2" id="KW-0233">DNA recombination</keyword>
<keyword evidence="2" id="KW-0234">DNA repair</keyword>
<comment type="function">
    <text evidence="2">With LigD forms a non-homologous end joining (NHEJ) DNA repair enzyme, which repairs dsDNA breaks with reduced fidelity. Binds linear dsDNA with 5'- and 3'- overhangs but not closed circular dsDNA nor ssDNA. Recruits and stimulates the ligase activity of LigD.</text>
</comment>
<dbReference type="Gene3D" id="2.40.290.10">
    <property type="match status" value="1"/>
</dbReference>
<dbReference type="FunFam" id="2.40.290.10:FF:000004">
    <property type="entry name" value="Non-homologous end joining protein Ku"/>
    <property type="match status" value="1"/>
</dbReference>
<comment type="similarity">
    <text evidence="2">Belongs to the prokaryotic Ku family.</text>
</comment>
<dbReference type="RefSeq" id="WP_006341597.1">
    <property type="nucleotide sequence ID" value="NZ_BAWW01000007.1"/>
</dbReference>
<feature type="compositionally biased region" description="Basic residues" evidence="3">
    <location>
        <begin position="256"/>
        <end position="270"/>
    </location>
</feature>
<evidence type="ECO:0000256" key="1">
    <source>
        <dbReference type="ARBA" id="ARBA00023125"/>
    </source>
</evidence>
<organism evidence="5 6">
    <name type="scientific">Parachlamydia acanthamoebae</name>
    <dbReference type="NCBI Taxonomy" id="83552"/>
    <lineage>
        <taxon>Bacteria</taxon>
        <taxon>Pseudomonadati</taxon>
        <taxon>Chlamydiota</taxon>
        <taxon>Chlamydiia</taxon>
        <taxon>Parachlamydiales</taxon>
        <taxon>Parachlamydiaceae</taxon>
        <taxon>Parachlamydia</taxon>
    </lineage>
</organism>
<dbReference type="HAMAP" id="MF_01875">
    <property type="entry name" value="Prokaryotic_Ku"/>
    <property type="match status" value="1"/>
</dbReference>
<dbReference type="AlphaFoldDB" id="A0A0C1EDR8"/>
<evidence type="ECO:0000259" key="4">
    <source>
        <dbReference type="SMART" id="SM00559"/>
    </source>
</evidence>
<comment type="subunit">
    <text evidence="2">Homodimer. Interacts with LigD.</text>
</comment>
<evidence type="ECO:0000256" key="2">
    <source>
        <dbReference type="HAMAP-Rule" id="MF_01875"/>
    </source>
</evidence>
<evidence type="ECO:0000256" key="3">
    <source>
        <dbReference type="SAM" id="MobiDB-lite"/>
    </source>
</evidence>
<dbReference type="Proteomes" id="UP000031307">
    <property type="component" value="Unassembled WGS sequence"/>
</dbReference>
<dbReference type="InterPro" id="IPR009187">
    <property type="entry name" value="Prok_Ku"/>
</dbReference>
<dbReference type="EMBL" id="JSAM01000029">
    <property type="protein sequence ID" value="KIA78238.1"/>
    <property type="molecule type" value="Genomic_DNA"/>
</dbReference>
<dbReference type="PANTHER" id="PTHR41251">
    <property type="entry name" value="NON-HOMOLOGOUS END JOINING PROTEIN KU"/>
    <property type="match status" value="1"/>
</dbReference>
<dbReference type="PIRSF" id="PIRSF006493">
    <property type="entry name" value="Prok_Ku"/>
    <property type="match status" value="1"/>
</dbReference>
<comment type="caution">
    <text evidence="5">The sequence shown here is derived from an EMBL/GenBank/DDBJ whole genome shotgun (WGS) entry which is preliminary data.</text>
</comment>
<sequence length="270" mass="31367">MRAIWKGALSFGLVNIPIQMYTASHDKEISFVMLHKKDHSQIRYARICKAEGKEVPWNEIVKGYEYEKGDYVVLDDKDFEKANLKKTKTIEIVNFVDENEVDTIYYSKPYFLEPDKNAFSAYSLLREALKKSKKVGLAKYILRNREHLAVIKVYENMLILNELRYQNELVKVEDLKIPAVGKSTGKEIDIAIQLIDHLTVPFEPQDFKDTYMEEIKQIIKQKAKGRPVHPKTEEPKSTKVHDIMSLLQASLESKKNPPKKTPRKTHKKAM</sequence>
<dbReference type="GO" id="GO:0006310">
    <property type="term" value="P:DNA recombination"/>
    <property type="evidence" value="ECO:0007669"/>
    <property type="project" value="UniProtKB-KW"/>
</dbReference>
<keyword evidence="1 2" id="KW-0238">DNA-binding</keyword>
<protein>
    <recommendedName>
        <fullName evidence="2">Non-homologous end joining protein Ku</fullName>
    </recommendedName>
</protein>
<gene>
    <name evidence="2" type="primary">ku</name>
    <name evidence="5" type="ORF">DB43_EJ00090</name>
</gene>
<dbReference type="InterPro" id="IPR016194">
    <property type="entry name" value="SPOC-like_C_dom_sf"/>
</dbReference>
<feature type="compositionally biased region" description="Basic and acidic residues" evidence="3">
    <location>
        <begin position="230"/>
        <end position="241"/>
    </location>
</feature>
<evidence type="ECO:0000313" key="6">
    <source>
        <dbReference type="Proteomes" id="UP000031307"/>
    </source>
</evidence>
<feature type="region of interest" description="Disordered" evidence="3">
    <location>
        <begin position="222"/>
        <end position="241"/>
    </location>
</feature>
<keyword evidence="2" id="KW-0227">DNA damage</keyword>
<evidence type="ECO:0000313" key="5">
    <source>
        <dbReference type="EMBL" id="KIA78238.1"/>
    </source>
</evidence>
<dbReference type="NCBIfam" id="TIGR02772">
    <property type="entry name" value="Ku_bact"/>
    <property type="match status" value="1"/>
</dbReference>
<dbReference type="GO" id="GO:0003690">
    <property type="term" value="F:double-stranded DNA binding"/>
    <property type="evidence" value="ECO:0007669"/>
    <property type="project" value="UniProtKB-UniRule"/>
</dbReference>
<dbReference type="Pfam" id="PF02735">
    <property type="entry name" value="Ku"/>
    <property type="match status" value="1"/>
</dbReference>
<dbReference type="CDD" id="cd00789">
    <property type="entry name" value="KU_like"/>
    <property type="match status" value="1"/>
</dbReference>
<dbReference type="PANTHER" id="PTHR41251:SF1">
    <property type="entry name" value="NON-HOMOLOGOUS END JOINING PROTEIN KU"/>
    <property type="match status" value="1"/>
</dbReference>
<dbReference type="InterPro" id="IPR006164">
    <property type="entry name" value="DNA_bd_Ku70/Ku80"/>
</dbReference>
<dbReference type="OMA" id="RSIWNGA"/>
<proteinExistence type="inferred from homology"/>
<dbReference type="PATRIC" id="fig|83552.4.peg.552"/>
<accession>A0A0C1EDR8</accession>
<dbReference type="SUPFAM" id="SSF100939">
    <property type="entry name" value="SPOC domain-like"/>
    <property type="match status" value="1"/>
</dbReference>